<comment type="caution">
    <text evidence="10">The sequence shown here is derived from an EMBL/GenBank/DDBJ whole genome shotgun (WGS) entry which is preliminary data.</text>
</comment>
<dbReference type="Pfam" id="PF01850">
    <property type="entry name" value="PIN"/>
    <property type="match status" value="1"/>
</dbReference>
<accession>A0A3N1ME71</accession>
<dbReference type="GO" id="GO:0000287">
    <property type="term" value="F:magnesium ion binding"/>
    <property type="evidence" value="ECO:0007669"/>
    <property type="project" value="UniProtKB-UniRule"/>
</dbReference>
<evidence type="ECO:0000256" key="3">
    <source>
        <dbReference type="ARBA" id="ARBA00022722"/>
    </source>
</evidence>
<dbReference type="InterPro" id="IPR002716">
    <property type="entry name" value="PIN_dom"/>
</dbReference>
<dbReference type="GO" id="GO:0090729">
    <property type="term" value="F:toxin activity"/>
    <property type="evidence" value="ECO:0007669"/>
    <property type="project" value="UniProtKB-KW"/>
</dbReference>
<dbReference type="CDD" id="cd09871">
    <property type="entry name" value="PIN_MtVapC28-VapC30-like"/>
    <property type="match status" value="1"/>
</dbReference>
<evidence type="ECO:0000313" key="10">
    <source>
        <dbReference type="EMBL" id="ROQ02023.1"/>
    </source>
</evidence>
<dbReference type="GO" id="GO:0016787">
    <property type="term" value="F:hydrolase activity"/>
    <property type="evidence" value="ECO:0007669"/>
    <property type="project" value="UniProtKB-KW"/>
</dbReference>
<comment type="cofactor">
    <cofactor evidence="1 8">
        <name>Mg(2+)</name>
        <dbReference type="ChEBI" id="CHEBI:18420"/>
    </cofactor>
</comment>
<comment type="function">
    <text evidence="8">Toxic component of a toxin-antitoxin (TA) system. An RNase.</text>
</comment>
<dbReference type="PANTHER" id="PTHR33653">
    <property type="entry name" value="RIBONUCLEASE VAPC2"/>
    <property type="match status" value="1"/>
</dbReference>
<sequence length="132" mass="14154">MIVVDTSALVAIIFAEPERQAFVAAIHSTPLALLSSVSAVEARMVVHARRGERAVVALDDLIRLPVFEVVPPGEPETAAAFAAFIAFGRGSRHPAQLNFGDVFSYALAKVRGLPLLYKGNDFALTDIRPAIE</sequence>
<evidence type="ECO:0000256" key="2">
    <source>
        <dbReference type="ARBA" id="ARBA00022649"/>
    </source>
</evidence>
<dbReference type="OrthoDB" id="32625at2"/>
<dbReference type="GO" id="GO:0004540">
    <property type="term" value="F:RNA nuclease activity"/>
    <property type="evidence" value="ECO:0007669"/>
    <property type="project" value="InterPro"/>
</dbReference>
<evidence type="ECO:0000256" key="6">
    <source>
        <dbReference type="ARBA" id="ARBA00022842"/>
    </source>
</evidence>
<keyword evidence="8" id="KW-0800">Toxin</keyword>
<dbReference type="EMBL" id="RJKX01000011">
    <property type="protein sequence ID" value="ROQ02023.1"/>
    <property type="molecule type" value="Genomic_DNA"/>
</dbReference>
<keyword evidence="5 8" id="KW-0378">Hydrolase</keyword>
<keyword evidence="11" id="KW-1185">Reference proteome</keyword>
<dbReference type="RefSeq" id="WP_123688726.1">
    <property type="nucleotide sequence ID" value="NZ_AP019700.1"/>
</dbReference>
<dbReference type="InterPro" id="IPR050556">
    <property type="entry name" value="Type_II_TA_system_RNase"/>
</dbReference>
<dbReference type="InterPro" id="IPR022907">
    <property type="entry name" value="VapC_family"/>
</dbReference>
<dbReference type="InterPro" id="IPR029060">
    <property type="entry name" value="PIN-like_dom_sf"/>
</dbReference>
<evidence type="ECO:0000256" key="1">
    <source>
        <dbReference type="ARBA" id="ARBA00001946"/>
    </source>
</evidence>
<comment type="similarity">
    <text evidence="7 8">Belongs to the PINc/VapC protein family.</text>
</comment>
<name>A0A3N1ME71_9PROT</name>
<keyword evidence="2 8" id="KW-1277">Toxin-antitoxin system</keyword>
<feature type="domain" description="PIN" evidence="9">
    <location>
        <begin position="2"/>
        <end position="125"/>
    </location>
</feature>
<evidence type="ECO:0000256" key="7">
    <source>
        <dbReference type="ARBA" id="ARBA00038093"/>
    </source>
</evidence>
<dbReference type="Proteomes" id="UP000278222">
    <property type="component" value="Unassembled WGS sequence"/>
</dbReference>
<feature type="binding site" evidence="8">
    <location>
        <position position="101"/>
    </location>
    <ligand>
        <name>Mg(2+)</name>
        <dbReference type="ChEBI" id="CHEBI:18420"/>
    </ligand>
</feature>
<dbReference type="HAMAP" id="MF_00265">
    <property type="entry name" value="VapC_Nob1"/>
    <property type="match status" value="1"/>
</dbReference>
<evidence type="ECO:0000256" key="5">
    <source>
        <dbReference type="ARBA" id="ARBA00022801"/>
    </source>
</evidence>
<evidence type="ECO:0000259" key="9">
    <source>
        <dbReference type="Pfam" id="PF01850"/>
    </source>
</evidence>
<protein>
    <recommendedName>
        <fullName evidence="8">Ribonuclease VapC</fullName>
        <shortName evidence="8">RNase VapC</shortName>
        <ecNumber evidence="8">3.1.-.-</ecNumber>
    </recommendedName>
    <alternativeName>
        <fullName evidence="8">Toxin VapC</fullName>
    </alternativeName>
</protein>
<dbReference type="PANTHER" id="PTHR33653:SF1">
    <property type="entry name" value="RIBONUCLEASE VAPC2"/>
    <property type="match status" value="1"/>
</dbReference>
<keyword evidence="4 8" id="KW-0479">Metal-binding</keyword>
<feature type="binding site" evidence="8">
    <location>
        <position position="5"/>
    </location>
    <ligand>
        <name>Mg(2+)</name>
        <dbReference type="ChEBI" id="CHEBI:18420"/>
    </ligand>
</feature>
<evidence type="ECO:0000256" key="8">
    <source>
        <dbReference type="HAMAP-Rule" id="MF_00265"/>
    </source>
</evidence>
<keyword evidence="6 8" id="KW-0460">Magnesium</keyword>
<proteinExistence type="inferred from homology"/>
<reference evidence="10 11" key="1">
    <citation type="submission" date="2018-11" db="EMBL/GenBank/DDBJ databases">
        <title>Genomic Encyclopedia of Type Strains, Phase IV (KMG-IV): sequencing the most valuable type-strain genomes for metagenomic binning, comparative biology and taxonomic classification.</title>
        <authorList>
            <person name="Goeker M."/>
        </authorList>
    </citation>
    <scope>NUCLEOTIDE SEQUENCE [LARGE SCALE GENOMIC DNA]</scope>
    <source>
        <strain evidence="10 11">DSM 5900</strain>
    </source>
</reference>
<keyword evidence="3 8" id="KW-0540">Nuclease</keyword>
<organism evidence="10 11">
    <name type="scientific">Stella humosa</name>
    <dbReference type="NCBI Taxonomy" id="94"/>
    <lineage>
        <taxon>Bacteria</taxon>
        <taxon>Pseudomonadati</taxon>
        <taxon>Pseudomonadota</taxon>
        <taxon>Alphaproteobacteria</taxon>
        <taxon>Rhodospirillales</taxon>
        <taxon>Stellaceae</taxon>
        <taxon>Stella</taxon>
    </lineage>
</organism>
<dbReference type="EC" id="3.1.-.-" evidence="8"/>
<gene>
    <name evidence="8" type="primary">vapC</name>
    <name evidence="10" type="ORF">EDC65_1211</name>
</gene>
<dbReference type="AlphaFoldDB" id="A0A3N1ME71"/>
<evidence type="ECO:0000256" key="4">
    <source>
        <dbReference type="ARBA" id="ARBA00022723"/>
    </source>
</evidence>
<evidence type="ECO:0000313" key="11">
    <source>
        <dbReference type="Proteomes" id="UP000278222"/>
    </source>
</evidence>
<dbReference type="SUPFAM" id="SSF88723">
    <property type="entry name" value="PIN domain-like"/>
    <property type="match status" value="1"/>
</dbReference>
<dbReference type="Gene3D" id="3.40.50.1010">
    <property type="entry name" value="5'-nuclease"/>
    <property type="match status" value="1"/>
</dbReference>